<reference evidence="3 4" key="1">
    <citation type="submission" date="2024-08" db="EMBL/GenBank/DDBJ databases">
        <title>Mycobacterium servetensis sp. nov., a novel rapid-growing mycobacterial species recovered from a human patient in Zaragoza, Spain.</title>
        <authorList>
            <person name="Tristancho-Baro A.I."/>
            <person name="Buenestado-Serrano S."/>
            <person name="Garcia De Viedma D."/>
            <person name="Milagro-Beamonte A."/>
            <person name="Burillo N."/>
            <person name="Sanz S."/>
            <person name="Lopez-Calleja A.I."/>
            <person name="Penas-Utrilla D."/>
            <person name="Guardingo M."/>
            <person name="Garcia M.J."/>
            <person name="Vinuelas-Bayon J."/>
        </authorList>
    </citation>
    <scope>NUCLEOTIDE SEQUENCE [LARGE SCALE GENOMIC DNA]</scope>
    <source>
        <strain evidence="4">HUMS_12744610</strain>
    </source>
</reference>
<evidence type="ECO:0000256" key="1">
    <source>
        <dbReference type="SAM" id="MobiDB-lite"/>
    </source>
</evidence>
<dbReference type="EMBL" id="JBGEDP010000001">
    <property type="protein sequence ID" value="MEY8015268.1"/>
    <property type="molecule type" value="Genomic_DNA"/>
</dbReference>
<feature type="region of interest" description="Disordered" evidence="1">
    <location>
        <begin position="93"/>
        <end position="114"/>
    </location>
</feature>
<proteinExistence type="predicted"/>
<gene>
    <name evidence="3" type="ORF">AB8998_09700</name>
</gene>
<evidence type="ECO:0000313" key="3">
    <source>
        <dbReference type="EMBL" id="MEY8015268.1"/>
    </source>
</evidence>
<keyword evidence="2" id="KW-0732">Signal</keyword>
<evidence type="ECO:0000313" key="4">
    <source>
        <dbReference type="Proteomes" id="UP001564760"/>
    </source>
</evidence>
<accession>A0ABV4C3G4</accession>
<protein>
    <recommendedName>
        <fullName evidence="5">Secreted protein</fullName>
    </recommendedName>
</protein>
<dbReference type="RefSeq" id="WP_369737695.1">
    <property type="nucleotide sequence ID" value="NZ_JBGEDP010000001.1"/>
</dbReference>
<evidence type="ECO:0000256" key="2">
    <source>
        <dbReference type="SAM" id="SignalP"/>
    </source>
</evidence>
<keyword evidence="4" id="KW-1185">Reference proteome</keyword>
<comment type="caution">
    <text evidence="3">The sequence shown here is derived from an EMBL/GenBank/DDBJ whole genome shotgun (WGS) entry which is preliminary data.</text>
</comment>
<evidence type="ECO:0008006" key="5">
    <source>
        <dbReference type="Google" id="ProtNLM"/>
    </source>
</evidence>
<sequence length="114" mass="11523">MAHRTKVLVGVATLAALATLSAGPARADDPHIPNQAAGQCAGGGGGSIFEGWCDGEHYPDGSYWHQLSYAGSSMPFFMPGSSEPTRLGMSCVVDPDNGPIPQPAPPGGCGGAQK</sequence>
<feature type="chain" id="PRO_5046790020" description="Secreted protein" evidence="2">
    <location>
        <begin position="28"/>
        <end position="114"/>
    </location>
</feature>
<dbReference type="Proteomes" id="UP001564760">
    <property type="component" value="Unassembled WGS sequence"/>
</dbReference>
<name>A0ABV4C3G4_9MYCO</name>
<organism evidence="3 4">
    <name type="scientific">Mycobacterium servetii</name>
    <dbReference type="NCBI Taxonomy" id="3237418"/>
    <lineage>
        <taxon>Bacteria</taxon>
        <taxon>Bacillati</taxon>
        <taxon>Actinomycetota</taxon>
        <taxon>Actinomycetes</taxon>
        <taxon>Mycobacteriales</taxon>
        <taxon>Mycobacteriaceae</taxon>
        <taxon>Mycobacterium</taxon>
    </lineage>
</organism>
<feature type="signal peptide" evidence="2">
    <location>
        <begin position="1"/>
        <end position="27"/>
    </location>
</feature>